<evidence type="ECO:0000256" key="1">
    <source>
        <dbReference type="ARBA" id="ARBA00010062"/>
    </source>
</evidence>
<evidence type="ECO:0000313" key="6">
    <source>
        <dbReference type="Proteomes" id="UP000198994"/>
    </source>
</evidence>
<organism evidence="5 6">
    <name type="scientific">Salipiger thiooxidans</name>
    <dbReference type="NCBI Taxonomy" id="282683"/>
    <lineage>
        <taxon>Bacteria</taxon>
        <taxon>Pseudomonadati</taxon>
        <taxon>Pseudomonadota</taxon>
        <taxon>Alphaproteobacteria</taxon>
        <taxon>Rhodobacterales</taxon>
        <taxon>Roseobacteraceae</taxon>
        <taxon>Salipiger</taxon>
    </lineage>
</organism>
<dbReference type="PANTHER" id="PTHR47235:SF1">
    <property type="entry name" value="BLR6548 PROTEIN"/>
    <property type="match status" value="1"/>
</dbReference>
<dbReference type="STRING" id="282683.SAMN04488105_101182"/>
<accession>A0A1G7AJ22</accession>
<dbReference type="SUPFAM" id="SSF53822">
    <property type="entry name" value="Periplasmic binding protein-like I"/>
    <property type="match status" value="1"/>
</dbReference>
<dbReference type="InterPro" id="IPR028082">
    <property type="entry name" value="Peripla_BP_I"/>
</dbReference>
<dbReference type="Proteomes" id="UP000198994">
    <property type="component" value="Unassembled WGS sequence"/>
</dbReference>
<feature type="signal peptide" evidence="3">
    <location>
        <begin position="1"/>
        <end position="43"/>
    </location>
</feature>
<evidence type="ECO:0000259" key="4">
    <source>
        <dbReference type="Pfam" id="PF13458"/>
    </source>
</evidence>
<protein>
    <submittedName>
        <fullName evidence="5">Amino acid/amide ABC transporter substrate-binding protein, HAAT family</fullName>
    </submittedName>
</protein>
<comment type="similarity">
    <text evidence="1">Belongs to the leucine-binding protein family.</text>
</comment>
<evidence type="ECO:0000256" key="3">
    <source>
        <dbReference type="SAM" id="SignalP"/>
    </source>
</evidence>
<dbReference type="InterPro" id="IPR028081">
    <property type="entry name" value="Leu-bd"/>
</dbReference>
<dbReference type="CDD" id="cd06343">
    <property type="entry name" value="PBP1_ABC_ligand_binding-like"/>
    <property type="match status" value="1"/>
</dbReference>
<dbReference type="EMBL" id="FNAV01000001">
    <property type="protein sequence ID" value="SDE14743.1"/>
    <property type="molecule type" value="Genomic_DNA"/>
</dbReference>
<evidence type="ECO:0000313" key="5">
    <source>
        <dbReference type="EMBL" id="SDE14743.1"/>
    </source>
</evidence>
<dbReference type="PANTHER" id="PTHR47235">
    <property type="entry name" value="BLR6548 PROTEIN"/>
    <property type="match status" value="1"/>
</dbReference>
<sequence>MGSGPNQKRQQAALGTDIQQENNMKRVATLLATLAVAAVPAFAQDAEWETEGLSDDAITIGVMGPFSGNASSYSKALVGMMAYYDKINEEGGVHGRKLVAVQEDTACDSAKGLAAAKKLISQDKVFMLQGNSCSGVAVALRPTIEDAGLPWIVAHAVSDSISDPLAKNIFHGVPTGRANGRAMAAFVLSKPDTGNVAIIEHSNDWAHSYSNPAREYLEENGVTPSLELIMERGQTDATAQVLKLRQEKPDFIIAALYEAETAIFLRDLKKYGMGDVPVMGTAGTDLENTLKRTGDFDTVKNYYVIHSYVDNLDGPLMKPWGDMIHKYNPDEELSTFSFVSIGSAEALVAALEAVGPDLTRSKLMAALEEVRDFDTGILSDPITWTPEDHQGVKGSAVAGFVDGEPTVLKAWGQPY</sequence>
<feature type="domain" description="Leucine-binding protein" evidence="4">
    <location>
        <begin position="58"/>
        <end position="399"/>
    </location>
</feature>
<proteinExistence type="inferred from homology"/>
<keyword evidence="6" id="KW-1185">Reference proteome</keyword>
<dbReference type="Pfam" id="PF13458">
    <property type="entry name" value="Peripla_BP_6"/>
    <property type="match status" value="1"/>
</dbReference>
<gene>
    <name evidence="5" type="ORF">SAMN04488105_101182</name>
</gene>
<feature type="chain" id="PRO_5011695264" evidence="3">
    <location>
        <begin position="44"/>
        <end position="415"/>
    </location>
</feature>
<keyword evidence="2 3" id="KW-0732">Signal</keyword>
<dbReference type="Gene3D" id="3.40.50.2300">
    <property type="match status" value="2"/>
</dbReference>
<dbReference type="AlphaFoldDB" id="A0A1G7AJ22"/>
<evidence type="ECO:0000256" key="2">
    <source>
        <dbReference type="ARBA" id="ARBA00022729"/>
    </source>
</evidence>
<name>A0A1G7AJ22_9RHOB</name>
<reference evidence="6" key="1">
    <citation type="submission" date="2016-10" db="EMBL/GenBank/DDBJ databases">
        <authorList>
            <person name="Varghese N."/>
            <person name="Submissions S."/>
        </authorList>
    </citation>
    <scope>NUCLEOTIDE SEQUENCE [LARGE SCALE GENOMIC DNA]</scope>
    <source>
        <strain evidence="6">DSM 10146</strain>
    </source>
</reference>